<dbReference type="PANTHER" id="PTHR42921:SF1">
    <property type="entry name" value="ACETOACETYL-COA SYNTHETASE"/>
    <property type="match status" value="1"/>
</dbReference>
<dbReference type="OrthoDB" id="10253869at2759"/>
<organism evidence="2 3">
    <name type="scientific">Piptocephalis cylindrospora</name>
    <dbReference type="NCBI Taxonomy" id="1907219"/>
    <lineage>
        <taxon>Eukaryota</taxon>
        <taxon>Fungi</taxon>
        <taxon>Fungi incertae sedis</taxon>
        <taxon>Zoopagomycota</taxon>
        <taxon>Zoopagomycotina</taxon>
        <taxon>Zoopagomycetes</taxon>
        <taxon>Zoopagales</taxon>
        <taxon>Piptocephalidaceae</taxon>
        <taxon>Piptocephalis</taxon>
    </lineage>
</organism>
<protein>
    <recommendedName>
        <fullName evidence="1">AMP-dependent synthetase/ligase domain-containing protein</fullName>
    </recommendedName>
</protein>
<dbReference type="GO" id="GO:0030729">
    <property type="term" value="F:acetoacetate-CoA ligase activity"/>
    <property type="evidence" value="ECO:0007669"/>
    <property type="project" value="TreeGrafter"/>
</dbReference>
<dbReference type="PROSITE" id="PS00455">
    <property type="entry name" value="AMP_BINDING"/>
    <property type="match status" value="1"/>
</dbReference>
<sequence length="691" mass="75122">MTTQTPIEPKLLWSPPDADTTQMSQFRRAVNERFGLSLSTYGELHAWSCEKRSDFWGFLYNYFQVKGSTQPKAPVVDESLPPAALPRWFEGTRMNMAENLLFRAALPSEKHLAMISTAEGQEKPTLMTYGELREQVRVMRSALRRHSGVGVGDRVAGFLPNCPEAVIIMLAAVSLGAIWTCTSPDFGVTGVLERLKQVNPKVLFVVDGVIYNGKVPANHGEKVSAIIEGLEGSVRDVVLLPFLKGKTVATPAAIPPAPHHPSLIPWDKYVGMGSTEDALVFEQVSFDHPVYILFSSGTTGAPKCIVHGGGGLLLQTLKEHIIHGGLQPKDIFLQYTTTGWMMWNWMVAALGVGSTLFKVTAFGTSAKYLQSLEEAGVHPRESFSLESLHSIYSTGSALRPESFDFVYKHIRSSVLLGSITGGTDICSLFAGHNSALPVYRGEIQCRSLGMKIEAWKPEASNDPEVRQGHPVVGESGDLVCSAAFPCQPLGFWGDGLAQGTDPFIKLGMGPKYKASYFSEYTSGIWYHGDFVWVNPNTGGVIMLGRSDGTLNPGGVRFGSAELYNVVGAFPEVADSLAVGQKMGEDERVVMFLIPAQGYSITPELIKSINLKIRQQLSPRHVPAITLSTPEIPHTVNGKKVEVAVKRIISGEAYVPSGTLVNPDCLEYYKNIPELAIPSSSTGTEMSSKGKL</sequence>
<reference evidence="3" key="1">
    <citation type="journal article" date="2018" name="Nat. Microbiol.">
        <title>Leveraging single-cell genomics to expand the fungal tree of life.</title>
        <authorList>
            <person name="Ahrendt S.R."/>
            <person name="Quandt C.A."/>
            <person name="Ciobanu D."/>
            <person name="Clum A."/>
            <person name="Salamov A."/>
            <person name="Andreopoulos B."/>
            <person name="Cheng J.F."/>
            <person name="Woyke T."/>
            <person name="Pelin A."/>
            <person name="Henrissat B."/>
            <person name="Reynolds N.K."/>
            <person name="Benny G.L."/>
            <person name="Smith M.E."/>
            <person name="James T.Y."/>
            <person name="Grigoriev I.V."/>
        </authorList>
    </citation>
    <scope>NUCLEOTIDE SEQUENCE [LARGE SCALE GENOMIC DNA]</scope>
</reference>
<gene>
    <name evidence="2" type="ORF">BJ684DRAFT_22457</name>
</gene>
<dbReference type="SUPFAM" id="SSF56801">
    <property type="entry name" value="Acetyl-CoA synthetase-like"/>
    <property type="match status" value="1"/>
</dbReference>
<evidence type="ECO:0000313" key="2">
    <source>
        <dbReference type="EMBL" id="RKP14793.1"/>
    </source>
</evidence>
<dbReference type="AlphaFoldDB" id="A0A4P9Y720"/>
<dbReference type="InterPro" id="IPR020845">
    <property type="entry name" value="AMP-binding_CS"/>
</dbReference>
<dbReference type="Pfam" id="PF00501">
    <property type="entry name" value="AMP-binding"/>
    <property type="match status" value="1"/>
</dbReference>
<accession>A0A4P9Y720</accession>
<dbReference type="Gene3D" id="3.30.300.30">
    <property type="match status" value="1"/>
</dbReference>
<dbReference type="PANTHER" id="PTHR42921">
    <property type="entry name" value="ACETOACETYL-COA SYNTHETASE"/>
    <property type="match status" value="1"/>
</dbReference>
<dbReference type="EMBL" id="KZ987790">
    <property type="protein sequence ID" value="RKP14793.1"/>
    <property type="molecule type" value="Genomic_DNA"/>
</dbReference>
<dbReference type="InterPro" id="IPR042099">
    <property type="entry name" value="ANL_N_sf"/>
</dbReference>
<dbReference type="InterPro" id="IPR000873">
    <property type="entry name" value="AMP-dep_synth/lig_dom"/>
</dbReference>
<name>A0A4P9Y720_9FUNG</name>
<dbReference type="InterPro" id="IPR045851">
    <property type="entry name" value="AMP-bd_C_sf"/>
</dbReference>
<proteinExistence type="predicted"/>
<keyword evidence="3" id="KW-1185">Reference proteome</keyword>
<dbReference type="Gene3D" id="3.40.50.12780">
    <property type="entry name" value="N-terminal domain of ligase-like"/>
    <property type="match status" value="1"/>
</dbReference>
<feature type="domain" description="AMP-dependent synthetase/ligase" evidence="1">
    <location>
        <begin position="113"/>
        <end position="364"/>
    </location>
</feature>
<evidence type="ECO:0000313" key="3">
    <source>
        <dbReference type="Proteomes" id="UP000267251"/>
    </source>
</evidence>
<evidence type="ECO:0000259" key="1">
    <source>
        <dbReference type="Pfam" id="PF00501"/>
    </source>
</evidence>
<dbReference type="Proteomes" id="UP000267251">
    <property type="component" value="Unassembled WGS sequence"/>
</dbReference>